<keyword evidence="6" id="KW-0902">Two-component regulatory system</keyword>
<dbReference type="SMART" id="SM00387">
    <property type="entry name" value="HATPase_c"/>
    <property type="match status" value="1"/>
</dbReference>
<dbReference type="RefSeq" id="WP_254156807.1">
    <property type="nucleotide sequence ID" value="NZ_JAHESD010000080.1"/>
</dbReference>
<dbReference type="Pfam" id="PF02518">
    <property type="entry name" value="HATPase_c"/>
    <property type="match status" value="1"/>
</dbReference>
<name>A0ABS5VXK1_9BACT</name>
<dbReference type="SMART" id="SM00388">
    <property type="entry name" value="HisKA"/>
    <property type="match status" value="1"/>
</dbReference>
<keyword evidence="4" id="KW-0808">Transferase</keyword>
<dbReference type="EMBL" id="JAHESD010000080">
    <property type="protein sequence ID" value="MBT1706056.1"/>
    <property type="molecule type" value="Genomic_DNA"/>
</dbReference>
<feature type="domain" description="Histidine kinase" evidence="8">
    <location>
        <begin position="265"/>
        <end position="483"/>
    </location>
</feature>
<evidence type="ECO:0000259" key="8">
    <source>
        <dbReference type="PROSITE" id="PS50109"/>
    </source>
</evidence>
<feature type="transmembrane region" description="Helical" evidence="7">
    <location>
        <begin position="7"/>
        <end position="28"/>
    </location>
</feature>
<organism evidence="9 10">
    <name type="scientific">Chryseosolibacter indicus</name>
    <dbReference type="NCBI Taxonomy" id="2782351"/>
    <lineage>
        <taxon>Bacteria</taxon>
        <taxon>Pseudomonadati</taxon>
        <taxon>Bacteroidota</taxon>
        <taxon>Cytophagia</taxon>
        <taxon>Cytophagales</taxon>
        <taxon>Chryseotaleaceae</taxon>
        <taxon>Chryseosolibacter</taxon>
    </lineage>
</organism>
<evidence type="ECO:0000313" key="10">
    <source>
        <dbReference type="Proteomes" id="UP000772618"/>
    </source>
</evidence>
<keyword evidence="7" id="KW-1133">Transmembrane helix</keyword>
<dbReference type="InterPro" id="IPR003594">
    <property type="entry name" value="HATPase_dom"/>
</dbReference>
<evidence type="ECO:0000313" key="9">
    <source>
        <dbReference type="EMBL" id="MBT1706056.1"/>
    </source>
</evidence>
<protein>
    <recommendedName>
        <fullName evidence="2">histidine kinase</fullName>
        <ecNumber evidence="2">2.7.13.3</ecNumber>
    </recommendedName>
</protein>
<dbReference type="InterPro" id="IPR036097">
    <property type="entry name" value="HisK_dim/P_sf"/>
</dbReference>
<dbReference type="SUPFAM" id="SSF47384">
    <property type="entry name" value="Homodimeric domain of signal transducing histidine kinase"/>
    <property type="match status" value="1"/>
</dbReference>
<evidence type="ECO:0000256" key="6">
    <source>
        <dbReference type="ARBA" id="ARBA00023012"/>
    </source>
</evidence>
<proteinExistence type="predicted"/>
<dbReference type="PANTHER" id="PTHR45453:SF1">
    <property type="entry name" value="PHOSPHATE REGULON SENSOR PROTEIN PHOR"/>
    <property type="match status" value="1"/>
</dbReference>
<dbReference type="GO" id="GO:0016301">
    <property type="term" value="F:kinase activity"/>
    <property type="evidence" value="ECO:0007669"/>
    <property type="project" value="UniProtKB-KW"/>
</dbReference>
<keyword evidence="10" id="KW-1185">Reference proteome</keyword>
<dbReference type="PANTHER" id="PTHR45453">
    <property type="entry name" value="PHOSPHATE REGULON SENSOR PROTEIN PHOR"/>
    <property type="match status" value="1"/>
</dbReference>
<evidence type="ECO:0000256" key="3">
    <source>
        <dbReference type="ARBA" id="ARBA00022553"/>
    </source>
</evidence>
<dbReference type="SUPFAM" id="SSF55874">
    <property type="entry name" value="ATPase domain of HSP90 chaperone/DNA topoisomerase II/histidine kinase"/>
    <property type="match status" value="1"/>
</dbReference>
<evidence type="ECO:0000256" key="7">
    <source>
        <dbReference type="SAM" id="Phobius"/>
    </source>
</evidence>
<dbReference type="InterPro" id="IPR003661">
    <property type="entry name" value="HisK_dim/P_dom"/>
</dbReference>
<sequence length="483" mass="54994">MKRRKHALIITMMTSSVMLLLVLQFIWLRLTYNDAKENFRRDTGILFRSTVLGMYDVLIEKSIESIRDTIQLTQPHSPYKSSKPLGSGSLLIDSITTYLQIEKQANDANLFIIGARKDTLSHMLAPKRRRVIIRDYHRSSIPNFKHDSLQVDSIVYHLKEGLKKQFSESYSDLKFAVNTVDAKACCPPERFENKRFIAEVVMLNPEKGYMIVFSGAGKLLLKAIAPQILFSIFLTFLTVAAFYIMYKSLRSQERLMQLKNAFISNVTHELKTPVATVSVALEALRNFNALNNPHKTQEYLEIAHQELNRLTLMTDKILKTTVFENNGIKLRIENIEFDLLIEQVLSSMKPVFEQRHVQLIYKKEGTEFISKGSETDLTNVFYNVVDNAIKYSKEGAVISIILHSNAEQIELAIIDNGIGIPKAYQKKIFEKFFRVPIGDIHNTKGYGLGLSFVASVIKSHRGTIHVKSEPGNGTNFTIVLPKT</sequence>
<evidence type="ECO:0000256" key="4">
    <source>
        <dbReference type="ARBA" id="ARBA00022679"/>
    </source>
</evidence>
<reference evidence="9 10" key="1">
    <citation type="submission" date="2021-05" db="EMBL/GenBank/DDBJ databases">
        <title>A Polyphasic approach of four new species of the genus Ohtaekwangia: Ohtaekwangia histidinii sp. nov., Ohtaekwangia cretensis sp. nov., Ohtaekwangia indiensis sp. nov., Ohtaekwangia reichenbachii sp. nov. from diverse environment.</title>
        <authorList>
            <person name="Octaviana S."/>
        </authorList>
    </citation>
    <scope>NUCLEOTIDE SEQUENCE [LARGE SCALE GENOMIC DNA]</scope>
    <source>
        <strain evidence="9 10">PWU20</strain>
    </source>
</reference>
<feature type="transmembrane region" description="Helical" evidence="7">
    <location>
        <begin position="228"/>
        <end position="246"/>
    </location>
</feature>
<dbReference type="PRINTS" id="PR00344">
    <property type="entry name" value="BCTRLSENSOR"/>
</dbReference>
<dbReference type="Pfam" id="PF00512">
    <property type="entry name" value="HisKA"/>
    <property type="match status" value="1"/>
</dbReference>
<accession>A0ABS5VXK1</accession>
<dbReference type="PROSITE" id="PS50109">
    <property type="entry name" value="HIS_KIN"/>
    <property type="match status" value="1"/>
</dbReference>
<gene>
    <name evidence="9" type="ORF">KK060_22385</name>
</gene>
<dbReference type="InterPro" id="IPR050351">
    <property type="entry name" value="BphY/WalK/GraS-like"/>
</dbReference>
<evidence type="ECO:0000256" key="1">
    <source>
        <dbReference type="ARBA" id="ARBA00000085"/>
    </source>
</evidence>
<comment type="caution">
    <text evidence="9">The sequence shown here is derived from an EMBL/GenBank/DDBJ whole genome shotgun (WGS) entry which is preliminary data.</text>
</comment>
<keyword evidence="7" id="KW-0812">Transmembrane</keyword>
<evidence type="ECO:0000256" key="2">
    <source>
        <dbReference type="ARBA" id="ARBA00012438"/>
    </source>
</evidence>
<dbReference type="CDD" id="cd00082">
    <property type="entry name" value="HisKA"/>
    <property type="match status" value="1"/>
</dbReference>
<dbReference type="CDD" id="cd00075">
    <property type="entry name" value="HATPase"/>
    <property type="match status" value="1"/>
</dbReference>
<keyword evidence="3" id="KW-0597">Phosphoprotein</keyword>
<dbReference type="Gene3D" id="3.30.565.10">
    <property type="entry name" value="Histidine kinase-like ATPase, C-terminal domain"/>
    <property type="match status" value="1"/>
</dbReference>
<evidence type="ECO:0000256" key="5">
    <source>
        <dbReference type="ARBA" id="ARBA00022777"/>
    </source>
</evidence>
<dbReference type="Gene3D" id="1.10.287.130">
    <property type="match status" value="1"/>
</dbReference>
<dbReference type="InterPro" id="IPR004358">
    <property type="entry name" value="Sig_transdc_His_kin-like_C"/>
</dbReference>
<comment type="catalytic activity">
    <reaction evidence="1">
        <text>ATP + protein L-histidine = ADP + protein N-phospho-L-histidine.</text>
        <dbReference type="EC" id="2.7.13.3"/>
    </reaction>
</comment>
<dbReference type="EC" id="2.7.13.3" evidence="2"/>
<dbReference type="Proteomes" id="UP000772618">
    <property type="component" value="Unassembled WGS sequence"/>
</dbReference>
<dbReference type="InterPro" id="IPR036890">
    <property type="entry name" value="HATPase_C_sf"/>
</dbReference>
<keyword evidence="5 9" id="KW-0418">Kinase</keyword>
<keyword evidence="7" id="KW-0472">Membrane</keyword>
<dbReference type="InterPro" id="IPR005467">
    <property type="entry name" value="His_kinase_dom"/>
</dbReference>